<evidence type="ECO:0000313" key="3">
    <source>
        <dbReference type="EnsemblMetazoa" id="XP_014247784.1"/>
    </source>
</evidence>
<name>A0A8I6RM84_CIMLE</name>
<evidence type="ECO:0000313" key="4">
    <source>
        <dbReference type="Proteomes" id="UP000494040"/>
    </source>
</evidence>
<feature type="compositionally biased region" description="Basic and acidic residues" evidence="2">
    <location>
        <begin position="13"/>
        <end position="26"/>
    </location>
</feature>
<dbReference type="EnsemblMetazoa" id="XM_014392298.1">
    <property type="protein sequence ID" value="XP_014247784.1"/>
    <property type="gene ID" value="LOC106665682"/>
</dbReference>
<reference evidence="3" key="1">
    <citation type="submission" date="2022-01" db="UniProtKB">
        <authorList>
            <consortium name="EnsemblMetazoa"/>
        </authorList>
    </citation>
    <scope>IDENTIFICATION</scope>
</reference>
<feature type="compositionally biased region" description="Polar residues" evidence="2">
    <location>
        <begin position="1"/>
        <end position="12"/>
    </location>
</feature>
<proteinExistence type="predicted"/>
<dbReference type="Proteomes" id="UP000494040">
    <property type="component" value="Unassembled WGS sequence"/>
</dbReference>
<accession>A0A8I6RM84</accession>
<dbReference type="KEGG" id="clec:106665682"/>
<keyword evidence="4" id="KW-1185">Reference proteome</keyword>
<protein>
    <submittedName>
        <fullName evidence="3">Uncharacterized protein</fullName>
    </submittedName>
</protein>
<keyword evidence="1" id="KW-0175">Coiled coil</keyword>
<dbReference type="AlphaFoldDB" id="A0A8I6RM84"/>
<evidence type="ECO:0000256" key="2">
    <source>
        <dbReference type="SAM" id="MobiDB-lite"/>
    </source>
</evidence>
<feature type="coiled-coil region" evidence="1">
    <location>
        <begin position="190"/>
        <end position="217"/>
    </location>
</feature>
<organism evidence="3 4">
    <name type="scientific">Cimex lectularius</name>
    <name type="common">Bed bug</name>
    <name type="synonym">Acanthia lectularia</name>
    <dbReference type="NCBI Taxonomy" id="79782"/>
    <lineage>
        <taxon>Eukaryota</taxon>
        <taxon>Metazoa</taxon>
        <taxon>Ecdysozoa</taxon>
        <taxon>Arthropoda</taxon>
        <taxon>Hexapoda</taxon>
        <taxon>Insecta</taxon>
        <taxon>Pterygota</taxon>
        <taxon>Neoptera</taxon>
        <taxon>Paraneoptera</taxon>
        <taxon>Hemiptera</taxon>
        <taxon>Heteroptera</taxon>
        <taxon>Panheteroptera</taxon>
        <taxon>Cimicomorpha</taxon>
        <taxon>Cimicidae</taxon>
        <taxon>Cimex</taxon>
    </lineage>
</organism>
<feature type="coiled-coil region" evidence="1">
    <location>
        <begin position="247"/>
        <end position="285"/>
    </location>
</feature>
<dbReference type="RefSeq" id="XP_014247784.1">
    <property type="nucleotide sequence ID" value="XM_014392298.1"/>
</dbReference>
<dbReference type="OrthoDB" id="10580743at2759"/>
<evidence type="ECO:0000256" key="1">
    <source>
        <dbReference type="SAM" id="Coils"/>
    </source>
</evidence>
<dbReference type="GeneID" id="106665682"/>
<sequence length="326" mass="37732">MIAENYYSTSCQPEEKNEEVKSEPLQENKNVSCSETEFSTSIQERPAEASFEECEQFVSNFWSKITKRAEPKKEKGWFEKYILEDVKKCYTPSAATSYYQYHRRVEGDCDDACFNPGNDHPGPAREMGTALSESDDKCTRLFCPRLFCYNRHPRTLMCCLAKLLTAAFQLIAIGAACYFLHKWWNLRAEYNAIIKEVREAQNERILLENELMSVQNNPRGENTLYDEIGDTKRQIMLGEIERISQYLIEAKNEIISLMEDRDRLKMELRQAIEEKNNAKQTFNNAVNCIVHDETQVENDEIECACPMLAQQTQSSSPRKANRSTSI</sequence>
<feature type="region of interest" description="Disordered" evidence="2">
    <location>
        <begin position="1"/>
        <end position="29"/>
    </location>
</feature>